<dbReference type="SMART" id="SM00321">
    <property type="entry name" value="WSC"/>
    <property type="match status" value="1"/>
</dbReference>
<protein>
    <recommendedName>
        <fullName evidence="7">WSC domain-containing protein</fullName>
    </recommendedName>
</protein>
<keyword evidence="3 6" id="KW-1133">Transmembrane helix</keyword>
<dbReference type="GO" id="GO:0016020">
    <property type="term" value="C:membrane"/>
    <property type="evidence" value="ECO:0007669"/>
    <property type="project" value="UniProtKB-SubCell"/>
</dbReference>
<accession>W6XZZ5</accession>
<keyword evidence="2 6" id="KW-0812">Transmembrane</keyword>
<dbReference type="eggNOG" id="KOG4157">
    <property type="taxonomic scope" value="Eukaryota"/>
</dbReference>
<feature type="domain" description="WSC" evidence="7">
    <location>
        <begin position="124"/>
        <end position="216"/>
    </location>
</feature>
<dbReference type="EMBL" id="KI964668">
    <property type="protein sequence ID" value="EUC31278.1"/>
    <property type="molecule type" value="Genomic_DNA"/>
</dbReference>
<evidence type="ECO:0000256" key="2">
    <source>
        <dbReference type="ARBA" id="ARBA00022692"/>
    </source>
</evidence>
<dbReference type="GeneID" id="19146305"/>
<evidence type="ECO:0000256" key="1">
    <source>
        <dbReference type="ARBA" id="ARBA00004167"/>
    </source>
</evidence>
<evidence type="ECO:0000259" key="7">
    <source>
        <dbReference type="PROSITE" id="PS51212"/>
    </source>
</evidence>
<dbReference type="KEGG" id="bze:COCCADRAFT_27955"/>
<dbReference type="InterPro" id="IPR051694">
    <property type="entry name" value="Immunoregulatory_rcpt-like"/>
</dbReference>
<dbReference type="HOGENOM" id="CLU_818855_0_0_1"/>
<sequence>MTRRKRALAKYSAPALSANRNFIFSLTVPTCYPNSLSSIDMAKPHWSWARHIYFPITTIILLSAVLIWAQSYDGDPSNLARSKFQDPSRISPITTGPTLEPSLLPLPRDVRLRPRDVTTVSVDGYDYQGCVGDDGNKRVLGGPSTTIDSLKPTLCGNFCSRLGYTIFGVQFAKQCYCGNVLATTTMTTPPSCTTPCAGDSNAVCGGFYAMNVYSATITLDTVTDTSTMTVSPVVLPTATASLTTIVSSSSATSSTQAPRPTSNNDVTLPKAAIIGIGAGSALGAVLICAVIYYIWFYRRRQRSRKISNEAASSAGQWPPVSEQGGSGGPGNEAAMAKQPWAISEHSSRDLRGLGENPRQGFLVEAPGDYRQTHELPEGR</sequence>
<evidence type="ECO:0000256" key="6">
    <source>
        <dbReference type="SAM" id="Phobius"/>
    </source>
</evidence>
<evidence type="ECO:0000256" key="3">
    <source>
        <dbReference type="ARBA" id="ARBA00022989"/>
    </source>
</evidence>
<feature type="compositionally biased region" description="Basic and acidic residues" evidence="5">
    <location>
        <begin position="370"/>
        <end position="379"/>
    </location>
</feature>
<dbReference type="Proteomes" id="UP000053841">
    <property type="component" value="Unassembled WGS sequence"/>
</dbReference>
<keyword evidence="4 6" id="KW-0472">Membrane</keyword>
<dbReference type="InterPro" id="IPR002889">
    <property type="entry name" value="WSC_carb-bd"/>
</dbReference>
<evidence type="ECO:0000313" key="9">
    <source>
        <dbReference type="Proteomes" id="UP000053841"/>
    </source>
</evidence>
<feature type="transmembrane region" description="Helical" evidence="6">
    <location>
        <begin position="51"/>
        <end position="69"/>
    </location>
</feature>
<comment type="subcellular location">
    <subcellularLocation>
        <location evidence="1">Membrane</location>
        <topology evidence="1">Single-pass membrane protein</topology>
    </subcellularLocation>
</comment>
<dbReference type="RefSeq" id="XP_007714398.1">
    <property type="nucleotide sequence ID" value="XM_007716208.1"/>
</dbReference>
<dbReference type="OrthoDB" id="2019572at2759"/>
<dbReference type="GO" id="GO:0071944">
    <property type="term" value="C:cell periphery"/>
    <property type="evidence" value="ECO:0007669"/>
    <property type="project" value="UniProtKB-ARBA"/>
</dbReference>
<evidence type="ECO:0000256" key="5">
    <source>
        <dbReference type="SAM" id="MobiDB-lite"/>
    </source>
</evidence>
<dbReference type="PANTHER" id="PTHR15549">
    <property type="entry name" value="PAIRED IMMUNOGLOBULIN-LIKE TYPE 2 RECEPTOR"/>
    <property type="match status" value="1"/>
</dbReference>
<feature type="region of interest" description="Disordered" evidence="5">
    <location>
        <begin position="309"/>
        <end position="379"/>
    </location>
</feature>
<evidence type="ECO:0000313" key="8">
    <source>
        <dbReference type="EMBL" id="EUC31278.1"/>
    </source>
</evidence>
<reference evidence="8 9" key="1">
    <citation type="journal article" date="2013" name="PLoS Genet.">
        <title>Comparative genome structure, secondary metabolite, and effector coding capacity across Cochliobolus pathogens.</title>
        <authorList>
            <person name="Condon B.J."/>
            <person name="Leng Y."/>
            <person name="Wu D."/>
            <person name="Bushley K.E."/>
            <person name="Ohm R.A."/>
            <person name="Otillar R."/>
            <person name="Martin J."/>
            <person name="Schackwitz W."/>
            <person name="Grimwood J."/>
            <person name="MohdZainudin N."/>
            <person name="Xue C."/>
            <person name="Wang R."/>
            <person name="Manning V.A."/>
            <person name="Dhillon B."/>
            <person name="Tu Z.J."/>
            <person name="Steffenson B.J."/>
            <person name="Salamov A."/>
            <person name="Sun H."/>
            <person name="Lowry S."/>
            <person name="LaButti K."/>
            <person name="Han J."/>
            <person name="Copeland A."/>
            <person name="Lindquist E."/>
            <person name="Barry K."/>
            <person name="Schmutz J."/>
            <person name="Baker S.E."/>
            <person name="Ciuffetti L.M."/>
            <person name="Grigoriev I.V."/>
            <person name="Zhong S."/>
            <person name="Turgeon B.G."/>
        </authorList>
    </citation>
    <scope>NUCLEOTIDE SEQUENCE [LARGE SCALE GENOMIC DNA]</scope>
    <source>
        <strain evidence="8 9">26-R-13</strain>
    </source>
</reference>
<organism evidence="8 9">
    <name type="scientific">Cochliobolus carbonum (strain 26-R-13)</name>
    <name type="common">Maize leaf spot fungus</name>
    <name type="synonym">Bipolaris zeicola</name>
    <dbReference type="NCBI Taxonomy" id="930089"/>
    <lineage>
        <taxon>Eukaryota</taxon>
        <taxon>Fungi</taxon>
        <taxon>Dikarya</taxon>
        <taxon>Ascomycota</taxon>
        <taxon>Pezizomycotina</taxon>
        <taxon>Dothideomycetes</taxon>
        <taxon>Pleosporomycetidae</taxon>
        <taxon>Pleosporales</taxon>
        <taxon>Pleosporineae</taxon>
        <taxon>Pleosporaceae</taxon>
        <taxon>Bipolaris</taxon>
    </lineage>
</organism>
<evidence type="ECO:0000256" key="4">
    <source>
        <dbReference type="ARBA" id="ARBA00023136"/>
    </source>
</evidence>
<dbReference type="AlphaFoldDB" id="W6XZZ5"/>
<name>W6XZZ5_COCC2</name>
<dbReference type="PROSITE" id="PS51212">
    <property type="entry name" value="WSC"/>
    <property type="match status" value="1"/>
</dbReference>
<gene>
    <name evidence="8" type="ORF">COCCADRAFT_27955</name>
</gene>
<feature type="transmembrane region" description="Helical" evidence="6">
    <location>
        <begin position="271"/>
        <end position="295"/>
    </location>
</feature>
<keyword evidence="9" id="KW-1185">Reference proteome</keyword>
<proteinExistence type="predicted"/>
<dbReference type="Pfam" id="PF01822">
    <property type="entry name" value="WSC"/>
    <property type="match status" value="1"/>
</dbReference>
<dbReference type="CDD" id="cd12087">
    <property type="entry name" value="TM_EGFR-like"/>
    <property type="match status" value="1"/>
</dbReference>
<dbReference type="PANTHER" id="PTHR15549:SF26">
    <property type="entry name" value="AXIAL BUDDING PATTERN PROTEIN 2-RELATED"/>
    <property type="match status" value="1"/>
</dbReference>